<evidence type="ECO:0000256" key="6">
    <source>
        <dbReference type="ARBA" id="ARBA00035293"/>
    </source>
</evidence>
<reference evidence="9 10" key="1">
    <citation type="submission" date="2019-02" db="EMBL/GenBank/DDBJ databases">
        <title>Prokaryotic population dynamics and viral predation in marine succession experiment using metagenomics: the confinement effect.</title>
        <authorList>
            <person name="Haro-Moreno J.M."/>
            <person name="Rodriguez-Valera F."/>
            <person name="Lopez-Perez M."/>
        </authorList>
    </citation>
    <scope>NUCLEOTIDE SEQUENCE [LARGE SCALE GENOMIC DNA]</scope>
    <source>
        <strain evidence="9">MED-G166</strain>
    </source>
</reference>
<dbReference type="GO" id="GO:0003729">
    <property type="term" value="F:mRNA binding"/>
    <property type="evidence" value="ECO:0007669"/>
    <property type="project" value="TreeGrafter"/>
</dbReference>
<dbReference type="SUPFAM" id="SSF50249">
    <property type="entry name" value="Nucleic acid-binding proteins"/>
    <property type="match status" value="5"/>
</dbReference>
<dbReference type="InterPro" id="IPR035104">
    <property type="entry name" value="Ribosomal_protein_S1-like"/>
</dbReference>
<keyword evidence="5" id="KW-0687">Ribonucleoprotein</keyword>
<dbReference type="InterPro" id="IPR003029">
    <property type="entry name" value="S1_domain"/>
</dbReference>
<protein>
    <recommendedName>
        <fullName evidence="6">Small ribosomal subunit protein bS1</fullName>
    </recommendedName>
    <alternativeName>
        <fullName evidence="7">30S ribosomal protein S1</fullName>
    </alternativeName>
</protein>
<dbReference type="PROSITE" id="PS50126">
    <property type="entry name" value="S1"/>
    <property type="match status" value="5"/>
</dbReference>
<dbReference type="Proteomes" id="UP000320146">
    <property type="component" value="Unassembled WGS sequence"/>
</dbReference>
<dbReference type="CDD" id="cd05687">
    <property type="entry name" value="S1_RPS1_repeat_ec1_hs1"/>
    <property type="match status" value="1"/>
</dbReference>
<dbReference type="FunFam" id="2.40.50.140:FF:000018">
    <property type="entry name" value="30S ribosomal protein S1"/>
    <property type="match status" value="1"/>
</dbReference>
<feature type="domain" description="S1 motif" evidence="8">
    <location>
        <begin position="195"/>
        <end position="263"/>
    </location>
</feature>
<dbReference type="GO" id="GO:0022627">
    <property type="term" value="C:cytosolic small ribosomal subunit"/>
    <property type="evidence" value="ECO:0007669"/>
    <property type="project" value="TreeGrafter"/>
</dbReference>
<comment type="caution">
    <text evidence="9">The sequence shown here is derived from an EMBL/GenBank/DDBJ whole genome shotgun (WGS) entry which is preliminary data.</text>
</comment>
<evidence type="ECO:0000259" key="8">
    <source>
        <dbReference type="PROSITE" id="PS50126"/>
    </source>
</evidence>
<proteinExistence type="inferred from homology"/>
<dbReference type="CDD" id="cd05688">
    <property type="entry name" value="S1_RPS1_repeat_ec3"/>
    <property type="match status" value="1"/>
</dbReference>
<feature type="domain" description="S1 motif" evidence="8">
    <location>
        <begin position="108"/>
        <end position="174"/>
    </location>
</feature>
<dbReference type="SMART" id="SM00316">
    <property type="entry name" value="S1"/>
    <property type="match status" value="5"/>
</dbReference>
<keyword evidence="4" id="KW-0689">Ribosomal protein</keyword>
<dbReference type="InterPro" id="IPR050437">
    <property type="entry name" value="Ribos_protein_bS1-like"/>
</dbReference>
<accession>A0A520MTI2</accession>
<dbReference type="PRINTS" id="PR00681">
    <property type="entry name" value="RIBOSOMALS1"/>
</dbReference>
<gene>
    <name evidence="9" type="ORF">EVA99_01425</name>
</gene>
<evidence type="ECO:0000313" key="10">
    <source>
        <dbReference type="Proteomes" id="UP000320146"/>
    </source>
</evidence>
<evidence type="ECO:0000256" key="2">
    <source>
        <dbReference type="ARBA" id="ARBA00022737"/>
    </source>
</evidence>
<dbReference type="PANTHER" id="PTHR10724:SF7">
    <property type="entry name" value="SMALL RIBOSOMAL SUBUNIT PROTEIN BS1C"/>
    <property type="match status" value="1"/>
</dbReference>
<keyword evidence="2" id="KW-0677">Repeat</keyword>
<keyword evidence="3" id="KW-0694">RNA-binding</keyword>
<comment type="similarity">
    <text evidence="1">Belongs to the bacterial ribosomal protein bS1 family.</text>
</comment>
<feature type="domain" description="S1 motif" evidence="8">
    <location>
        <begin position="280"/>
        <end position="350"/>
    </location>
</feature>
<dbReference type="InterPro" id="IPR012340">
    <property type="entry name" value="NA-bd_OB-fold"/>
</dbReference>
<evidence type="ECO:0000256" key="5">
    <source>
        <dbReference type="ARBA" id="ARBA00023274"/>
    </source>
</evidence>
<evidence type="ECO:0000256" key="4">
    <source>
        <dbReference type="ARBA" id="ARBA00022980"/>
    </source>
</evidence>
<dbReference type="GO" id="GO:0006412">
    <property type="term" value="P:translation"/>
    <property type="evidence" value="ECO:0007669"/>
    <property type="project" value="TreeGrafter"/>
</dbReference>
<dbReference type="GO" id="GO:0003735">
    <property type="term" value="F:structural constituent of ribosome"/>
    <property type="evidence" value="ECO:0007669"/>
    <property type="project" value="TreeGrafter"/>
</dbReference>
<dbReference type="AlphaFoldDB" id="A0A520MTI2"/>
<dbReference type="Gene3D" id="2.40.50.140">
    <property type="entry name" value="Nucleic acid-binding proteins"/>
    <property type="match status" value="5"/>
</dbReference>
<feature type="domain" description="S1 motif" evidence="8">
    <location>
        <begin position="367"/>
        <end position="436"/>
    </location>
</feature>
<dbReference type="Pfam" id="PF00575">
    <property type="entry name" value="S1"/>
    <property type="match status" value="5"/>
</dbReference>
<sequence length="437" mass="49097">MKSTENTLRDLLDKSFSEFNLVQGSLVKANVIEIGKKWVTLDIGFKSDGLVSIEEFQDHASKLVVEVGDQVEVMLDALDDGFGEIRLSREKARKQETWDNLERAHSDGVYVVGKVVNKVKGGFTVFVDVVKAFLPGSLIDPKGGKDYPDLTGQTLEFKVMKFDKKRSNIVLSRKAVLQEQNSEERDRLLSIIKEGEKIEGTIKNLTDYGAFVDLGGLDGLLHITDLSWKRVMHPKEVLNVGDKMEFLVLSFDEEKMRVSLGLKQLSDDPWKDIESRYHVGQVVVGEVALTTDYGCFVKLDDDIEGLVHITDLDWKNKNINPASILEKGDKIDVKVMEIDLEERKVSLSRKHTTENPWKEFEDKHNNGDILEALKIKSVTDFGVFVELEGGIDGLVHHSEIEVGTQTIQDLYKAGEEVTVSISGMDSERERISLTLVS</sequence>
<evidence type="ECO:0000313" key="9">
    <source>
        <dbReference type="EMBL" id="RZO24530.1"/>
    </source>
</evidence>
<dbReference type="PANTHER" id="PTHR10724">
    <property type="entry name" value="30S RIBOSOMAL PROTEIN S1"/>
    <property type="match status" value="1"/>
</dbReference>
<name>A0A520MTI2_9GAMM</name>
<organism evidence="9 10">
    <name type="scientific">SAR86 cluster bacterium</name>
    <dbReference type="NCBI Taxonomy" id="2030880"/>
    <lineage>
        <taxon>Bacteria</taxon>
        <taxon>Pseudomonadati</taxon>
        <taxon>Pseudomonadota</taxon>
        <taxon>Gammaproteobacteria</taxon>
        <taxon>SAR86 cluster</taxon>
    </lineage>
</organism>
<dbReference type="EMBL" id="SHBL01000006">
    <property type="protein sequence ID" value="RZO24530.1"/>
    <property type="molecule type" value="Genomic_DNA"/>
</dbReference>
<evidence type="ECO:0000256" key="7">
    <source>
        <dbReference type="ARBA" id="ARBA00035517"/>
    </source>
</evidence>
<evidence type="ECO:0000256" key="1">
    <source>
        <dbReference type="ARBA" id="ARBA00006767"/>
    </source>
</evidence>
<feature type="domain" description="S1 motif" evidence="8">
    <location>
        <begin position="24"/>
        <end position="90"/>
    </location>
</feature>
<evidence type="ECO:0000256" key="3">
    <source>
        <dbReference type="ARBA" id="ARBA00022884"/>
    </source>
</evidence>